<dbReference type="Proteomes" id="UP000758168">
    <property type="component" value="Unassembled WGS sequence"/>
</dbReference>
<comment type="caution">
    <text evidence="4">The sequence shown here is derived from an EMBL/GenBank/DDBJ whole genome shotgun (WGS) entry which is preliminary data.</text>
</comment>
<dbReference type="RefSeq" id="WP_210058134.1">
    <property type="nucleotide sequence ID" value="NZ_BAAAMH010000001.1"/>
</dbReference>
<feature type="compositionally biased region" description="Low complexity" evidence="1">
    <location>
        <begin position="218"/>
        <end position="254"/>
    </location>
</feature>
<organism evidence="4 5">
    <name type="scientific">Microlunatus capsulatus</name>
    <dbReference type="NCBI Taxonomy" id="99117"/>
    <lineage>
        <taxon>Bacteria</taxon>
        <taxon>Bacillati</taxon>
        <taxon>Actinomycetota</taxon>
        <taxon>Actinomycetes</taxon>
        <taxon>Propionibacteriales</taxon>
        <taxon>Propionibacteriaceae</taxon>
        <taxon>Microlunatus</taxon>
    </lineage>
</organism>
<feature type="domain" description="DUF4082" evidence="3">
    <location>
        <begin position="69"/>
        <end position="207"/>
    </location>
</feature>
<feature type="compositionally biased region" description="Low complexity" evidence="1">
    <location>
        <begin position="8"/>
        <end position="22"/>
    </location>
</feature>
<gene>
    <name evidence="4" type="ORF">JOF54_003480</name>
</gene>
<name>A0ABS4ZEB9_9ACTN</name>
<feature type="region of interest" description="Disordered" evidence="1">
    <location>
        <begin position="1"/>
        <end position="26"/>
    </location>
</feature>
<evidence type="ECO:0000313" key="4">
    <source>
        <dbReference type="EMBL" id="MBP2418558.1"/>
    </source>
</evidence>
<dbReference type="Pfam" id="PF13313">
    <property type="entry name" value="DUF4082"/>
    <property type="match status" value="1"/>
</dbReference>
<keyword evidence="5" id="KW-1185">Reference proteome</keyword>
<dbReference type="SUPFAM" id="SSF51126">
    <property type="entry name" value="Pectin lyase-like"/>
    <property type="match status" value="1"/>
</dbReference>
<keyword evidence="2" id="KW-0472">Membrane</keyword>
<dbReference type="EMBL" id="JAGIOB010000001">
    <property type="protein sequence ID" value="MBP2418558.1"/>
    <property type="molecule type" value="Genomic_DNA"/>
</dbReference>
<dbReference type="InterPro" id="IPR025141">
    <property type="entry name" value="DUF4082"/>
</dbReference>
<sequence>MPVRAPRPRTGTAAPPSAAARPSPRPGTLRRAVAFLAAASAVVAGMTGLVGGLTSQAATTTTTMWSSTTVPKVPADADRSSVEIGTVFSTSTAGSVTALRFYGTSANVGPHVGTLWDAQGRALATATFATTTSSGWRQAALSKPVNLVVGQGYTVSYRAPQGRYAGDHGVFSSGRTVRNGSLTASAGVYTYGSGRPTQTYQGSAYYVDVAFSTGTPVAARPTTAAPTATPKPTTAPTTPTPTTAPAMTGWPTAANTGVPTGTTLSPYTGPCTITAAGTVIDAKTISCSLDIRASGVKITRSLINGTVGTGENTTGYSFSISDSEVRIGAREGTGVGAVNFTATRVHVNGGNRSMHCYRDCVIQDSYVHGQYRDDTGRMHESGIRMGSGATIRHNSITCDAPDVPPDAGCSAGLTGYGDFAPVRNNVVEKNLFKATTGGFCAYGGSSQGKPYSSQTSGIVFRDNVFERGPSGRCGFYGPITSFDTRLSGNIWSGNVWSDGGTVAASN</sequence>
<evidence type="ECO:0000256" key="2">
    <source>
        <dbReference type="SAM" id="Phobius"/>
    </source>
</evidence>
<evidence type="ECO:0000256" key="1">
    <source>
        <dbReference type="SAM" id="MobiDB-lite"/>
    </source>
</evidence>
<protein>
    <recommendedName>
        <fullName evidence="3">DUF4082 domain-containing protein</fullName>
    </recommendedName>
</protein>
<feature type="transmembrane region" description="Helical" evidence="2">
    <location>
        <begin position="32"/>
        <end position="53"/>
    </location>
</feature>
<reference evidence="4 5" key="1">
    <citation type="submission" date="2021-03" db="EMBL/GenBank/DDBJ databases">
        <title>Sequencing the genomes of 1000 actinobacteria strains.</title>
        <authorList>
            <person name="Klenk H.-P."/>
        </authorList>
    </citation>
    <scope>NUCLEOTIDE SEQUENCE [LARGE SCALE GENOMIC DNA]</scope>
    <source>
        <strain evidence="4 5">DSM 12936</strain>
    </source>
</reference>
<evidence type="ECO:0000259" key="3">
    <source>
        <dbReference type="Pfam" id="PF13313"/>
    </source>
</evidence>
<evidence type="ECO:0000313" key="5">
    <source>
        <dbReference type="Proteomes" id="UP000758168"/>
    </source>
</evidence>
<feature type="region of interest" description="Disordered" evidence="1">
    <location>
        <begin position="218"/>
        <end position="257"/>
    </location>
</feature>
<dbReference type="InterPro" id="IPR011050">
    <property type="entry name" value="Pectin_lyase_fold/virulence"/>
</dbReference>
<keyword evidence="2" id="KW-1133">Transmembrane helix</keyword>
<keyword evidence="2" id="KW-0812">Transmembrane</keyword>
<proteinExistence type="predicted"/>
<accession>A0ABS4ZEB9</accession>